<feature type="compositionally biased region" description="Gly residues" evidence="1">
    <location>
        <begin position="324"/>
        <end position="341"/>
    </location>
</feature>
<dbReference type="AlphaFoldDB" id="A0AAD9ZF68"/>
<feature type="region of interest" description="Disordered" evidence="1">
    <location>
        <begin position="556"/>
        <end position="690"/>
    </location>
</feature>
<sequence length="948" mass="106436">MSSPPTPTTSIKNATLSHRQKRRHSSSFASIAALNLFRKKLPDQPPAPVEHYEVAPGIWNTDATAKVFGYVSSDDGKTTKSKSRSQSMKSKKKGRSSPARTNRVPLVQGAGARHNEVHTDNETTDSTKPTHQQHRATQEQRAKRRRNKARRMGTVSSNDQLTVRGAKSRTGLVSPFILTDASSSGHESSVDYINIPQPNSGRVGRTRSGKWKQDGQGWSLVESPLLIPIAQSTNGTIREPSRQVSARKLGDKLLQHMPGVDDPEPINMKDWEVRKFQEDLADLRRREGSDAMVDHDTLPSPRVRTPEGPSSPPNRARKIARKMVGGGGMPGGIGSVTGGSGPTPEDASTDTVVRNEQKRASSVPTPRKEVREQHRVRIVTRSNTPKESSLETRADETSKTGTENPFLGSRQPAFGETANATHSPFSQITRLREAQRRLSSLTRQQEEARCRYAQNAQQEEAHHSQSPQPTLEEERHCRYPQTTRQEEAYRRPSLPTEQSPSKESPVDPQATLTLNQYLPRLPHFLPPSHFANLEAPTHCRPGQLLPARLRPLEQQRKAVEDACTSTSISITTSRPRPKVQRQDESRDVRRANHHSPEQEVRKENCLQPDIQRDRQPSCTKPMAENQDMTPGRTRHIPHPKQVDRQEAVAEARHQKTPGPGQLDRQPDVVGARHQKKVPISSRQHPMRDASPGAERAARVAVLRDIHNQQFKQIQVRKRASPIQGLGPGSTDTVRDNIRDNAQEKSYGAGCTRIYDHRGSDKEQAYSEWGFLGIAEDELRAQVRPVAPTEFAVRSDGSAWFAGQWAEVDEHGDHLGNFVAKRDGALVRRRSTLKKVADVKQWLYAAEDYLHMSAKLSYVHWQLVMMLRHVFRTFHHSSPVLMVLRSPNARTQDYLIAAKDAALAVFYLIVLLNVFMALRKVVLLVARVLYWVWHPVDTVAVILRWCVMT</sequence>
<feature type="compositionally biased region" description="Basic and acidic residues" evidence="1">
    <location>
        <begin position="640"/>
        <end position="653"/>
    </location>
</feature>
<evidence type="ECO:0000313" key="3">
    <source>
        <dbReference type="EMBL" id="KAK3176783.1"/>
    </source>
</evidence>
<feature type="compositionally biased region" description="Basic and acidic residues" evidence="1">
    <location>
        <begin position="388"/>
        <end position="398"/>
    </location>
</feature>
<evidence type="ECO:0000256" key="2">
    <source>
        <dbReference type="SAM" id="Phobius"/>
    </source>
</evidence>
<evidence type="ECO:0000313" key="4">
    <source>
        <dbReference type="Proteomes" id="UP001276659"/>
    </source>
</evidence>
<organism evidence="3 4">
    <name type="scientific">Lepraria neglecta</name>
    <dbReference type="NCBI Taxonomy" id="209136"/>
    <lineage>
        <taxon>Eukaryota</taxon>
        <taxon>Fungi</taxon>
        <taxon>Dikarya</taxon>
        <taxon>Ascomycota</taxon>
        <taxon>Pezizomycotina</taxon>
        <taxon>Lecanoromycetes</taxon>
        <taxon>OSLEUM clade</taxon>
        <taxon>Lecanoromycetidae</taxon>
        <taxon>Lecanorales</taxon>
        <taxon>Lecanorineae</taxon>
        <taxon>Stereocaulaceae</taxon>
        <taxon>Lepraria</taxon>
    </lineage>
</organism>
<feature type="region of interest" description="Disordered" evidence="1">
    <location>
        <begin position="181"/>
        <end position="209"/>
    </location>
</feature>
<feature type="compositionally biased region" description="Basic residues" evidence="1">
    <location>
        <begin position="79"/>
        <end position="95"/>
    </location>
</feature>
<feature type="region of interest" description="Disordered" evidence="1">
    <location>
        <begin position="285"/>
        <end position="508"/>
    </location>
</feature>
<keyword evidence="2" id="KW-1133">Transmembrane helix</keyword>
<keyword evidence="2" id="KW-0812">Transmembrane</keyword>
<proteinExistence type="predicted"/>
<feature type="transmembrane region" description="Helical" evidence="2">
    <location>
        <begin position="900"/>
        <end position="917"/>
    </location>
</feature>
<keyword evidence="2" id="KW-0472">Membrane</keyword>
<feature type="compositionally biased region" description="Polar residues" evidence="1">
    <location>
        <begin position="418"/>
        <end position="429"/>
    </location>
</feature>
<keyword evidence="4" id="KW-1185">Reference proteome</keyword>
<feature type="compositionally biased region" description="Basic and acidic residues" evidence="1">
    <location>
        <begin position="366"/>
        <end position="375"/>
    </location>
</feature>
<feature type="compositionally biased region" description="Basic and acidic residues" evidence="1">
    <location>
        <begin position="732"/>
        <end position="741"/>
    </location>
</feature>
<feature type="region of interest" description="Disordered" evidence="1">
    <location>
        <begin position="1"/>
        <end position="27"/>
    </location>
</feature>
<reference evidence="3" key="1">
    <citation type="submission" date="2022-11" db="EMBL/GenBank/DDBJ databases">
        <title>Chromosomal genome sequence assembly and mating type (MAT) locus characterization of the leprose asexual lichenized fungus Lepraria neglecta (Nyl.) Erichsen.</title>
        <authorList>
            <person name="Allen J.L."/>
            <person name="Pfeffer B."/>
        </authorList>
    </citation>
    <scope>NUCLEOTIDE SEQUENCE</scope>
    <source>
        <strain evidence="3">Allen 5258</strain>
    </source>
</reference>
<name>A0AAD9ZF68_9LECA</name>
<feature type="region of interest" description="Disordered" evidence="1">
    <location>
        <begin position="70"/>
        <end position="160"/>
    </location>
</feature>
<feature type="compositionally biased region" description="Low complexity" evidence="1">
    <location>
        <begin position="564"/>
        <end position="573"/>
    </location>
</feature>
<feature type="compositionally biased region" description="Basic residues" evidence="1">
    <location>
        <begin position="142"/>
        <end position="151"/>
    </location>
</feature>
<feature type="compositionally biased region" description="Basic and acidic residues" evidence="1">
    <location>
        <begin position="580"/>
        <end position="615"/>
    </location>
</feature>
<protein>
    <submittedName>
        <fullName evidence="3">Uncharacterized protein</fullName>
    </submittedName>
</protein>
<dbReference type="Proteomes" id="UP001276659">
    <property type="component" value="Unassembled WGS sequence"/>
</dbReference>
<feature type="compositionally biased region" description="Polar residues" evidence="1">
    <location>
        <begin position="8"/>
        <end position="17"/>
    </location>
</feature>
<comment type="caution">
    <text evidence="3">The sequence shown here is derived from an EMBL/GenBank/DDBJ whole genome shotgun (WGS) entry which is preliminary data.</text>
</comment>
<gene>
    <name evidence="3" type="ORF">OEA41_008108</name>
</gene>
<feature type="region of interest" description="Disordered" evidence="1">
    <location>
        <begin position="715"/>
        <end position="741"/>
    </location>
</feature>
<dbReference type="EMBL" id="JASNWA010000004">
    <property type="protein sequence ID" value="KAK3176783.1"/>
    <property type="molecule type" value="Genomic_DNA"/>
</dbReference>
<feature type="compositionally biased region" description="Polar residues" evidence="1">
    <location>
        <begin position="454"/>
        <end position="469"/>
    </location>
</feature>
<feature type="compositionally biased region" description="Basic and acidic residues" evidence="1">
    <location>
        <begin position="285"/>
        <end position="297"/>
    </location>
</feature>
<evidence type="ECO:0000256" key="1">
    <source>
        <dbReference type="SAM" id="MobiDB-lite"/>
    </source>
</evidence>
<accession>A0AAD9ZF68</accession>